<dbReference type="PANTHER" id="PTHR31328">
    <property type="entry name" value="BIOGENESIS OF LYSOSOME-RELATED ORGANELLES COMPLEX 1 SUBUNIT 6"/>
    <property type="match status" value="1"/>
</dbReference>
<name>A0A8I6RHX3_CIMLE</name>
<evidence type="ECO:0000256" key="6">
    <source>
        <dbReference type="SAM" id="Coils"/>
    </source>
</evidence>
<dbReference type="OrthoDB" id="19659at2759"/>
<dbReference type="OMA" id="LENAHYQ"/>
<evidence type="ECO:0000256" key="5">
    <source>
        <dbReference type="PIRNR" id="PIRNR037609"/>
    </source>
</evidence>
<keyword evidence="8" id="KW-1185">Reference proteome</keyword>
<dbReference type="Proteomes" id="UP000494040">
    <property type="component" value="Unassembled WGS sequence"/>
</dbReference>
<proteinExistence type="inferred from homology"/>
<evidence type="ECO:0000256" key="3">
    <source>
        <dbReference type="ARBA" id="ARBA00019579"/>
    </source>
</evidence>
<dbReference type="EnsemblMetazoa" id="XM_014390189.2">
    <property type="protein sequence ID" value="XP_014245675.1"/>
    <property type="gene ID" value="LOC106664473"/>
</dbReference>
<dbReference type="Pfam" id="PF14712">
    <property type="entry name" value="Snapin_Pallidin"/>
    <property type="match status" value="1"/>
</dbReference>
<evidence type="ECO:0000313" key="8">
    <source>
        <dbReference type="Proteomes" id="UP000494040"/>
    </source>
</evidence>
<reference evidence="7" key="1">
    <citation type="submission" date="2022-01" db="UniProtKB">
        <authorList>
            <consortium name="EnsemblMetazoa"/>
        </authorList>
    </citation>
    <scope>IDENTIFICATION</scope>
</reference>
<comment type="similarity">
    <text evidence="2 5">Belongs to the BLOC1S6 family.</text>
</comment>
<dbReference type="InterPro" id="IPR017242">
    <property type="entry name" value="BLOC-1_pallidin"/>
</dbReference>
<dbReference type="GO" id="GO:0031083">
    <property type="term" value="C:BLOC-1 complex"/>
    <property type="evidence" value="ECO:0007669"/>
    <property type="project" value="TreeGrafter"/>
</dbReference>
<dbReference type="RefSeq" id="XP_014245675.1">
    <property type="nucleotide sequence ID" value="XM_014390189.2"/>
</dbReference>
<dbReference type="PANTHER" id="PTHR31328:SF2">
    <property type="entry name" value="BIOGENESIS OF LYSOSOME-RELATED ORGANELLES COMPLEX 1 SUBUNIT 6"/>
    <property type="match status" value="1"/>
</dbReference>
<comment type="subcellular location">
    <subcellularLocation>
        <location evidence="1">Cytoplasm</location>
    </subcellularLocation>
</comment>
<sequence length="129" mass="15013">MEESKAGDLFAEGVVKHYEPELKKVEKQLNELTSKQSSLLKELQKENVKFSSIDITELTSLYQMMKEYHCRLIAMKKDILAAAERSEKLKNRAMKLKEYKQNIALENAHYREAQMKREQDLIGKPGQPL</sequence>
<evidence type="ECO:0000313" key="7">
    <source>
        <dbReference type="EnsemblMetazoa" id="XP_014245675.1"/>
    </source>
</evidence>
<accession>A0A8I6RHX3</accession>
<organism evidence="7 8">
    <name type="scientific">Cimex lectularius</name>
    <name type="common">Bed bug</name>
    <name type="synonym">Acanthia lectularia</name>
    <dbReference type="NCBI Taxonomy" id="79782"/>
    <lineage>
        <taxon>Eukaryota</taxon>
        <taxon>Metazoa</taxon>
        <taxon>Ecdysozoa</taxon>
        <taxon>Arthropoda</taxon>
        <taxon>Hexapoda</taxon>
        <taxon>Insecta</taxon>
        <taxon>Pterygota</taxon>
        <taxon>Neoptera</taxon>
        <taxon>Paraneoptera</taxon>
        <taxon>Hemiptera</taxon>
        <taxon>Heteroptera</taxon>
        <taxon>Panheteroptera</taxon>
        <taxon>Cimicomorpha</taxon>
        <taxon>Cimicidae</taxon>
        <taxon>Cimex</taxon>
    </lineage>
</organism>
<dbReference type="GeneID" id="106664473"/>
<evidence type="ECO:0000256" key="4">
    <source>
        <dbReference type="ARBA" id="ARBA00022490"/>
    </source>
</evidence>
<keyword evidence="6" id="KW-0175">Coiled coil</keyword>
<protein>
    <recommendedName>
        <fullName evidence="3 5">Biogenesis of lysosome-related organelles complex 1 subunit 6</fullName>
        <shortName evidence="5">BLOC-1 subunit 6</shortName>
    </recommendedName>
</protein>
<feature type="coiled-coil region" evidence="6">
    <location>
        <begin position="15"/>
        <end position="42"/>
    </location>
</feature>
<dbReference type="PIRSF" id="PIRSF037609">
    <property type="entry name" value="BLOC-1_complex_pallidin"/>
    <property type="match status" value="1"/>
</dbReference>
<dbReference type="KEGG" id="clec:106664473"/>
<dbReference type="InterPro" id="IPR028119">
    <property type="entry name" value="Snapin/Pallidin/Snn1"/>
</dbReference>
<evidence type="ECO:0000256" key="2">
    <source>
        <dbReference type="ARBA" id="ARBA00005767"/>
    </source>
</evidence>
<comment type="function">
    <text evidence="5">Component of the biogenesis of lysosome-related organelles complex-1 (BLOC-1) involved in pigment granule biogenesis.</text>
</comment>
<dbReference type="GO" id="GO:0030133">
    <property type="term" value="C:transport vesicle"/>
    <property type="evidence" value="ECO:0007669"/>
    <property type="project" value="TreeGrafter"/>
</dbReference>
<evidence type="ECO:0000256" key="1">
    <source>
        <dbReference type="ARBA" id="ARBA00004496"/>
    </source>
</evidence>
<keyword evidence="4" id="KW-0963">Cytoplasm</keyword>
<dbReference type="AlphaFoldDB" id="A0A8I6RHX3"/>